<dbReference type="FunFam" id="3.40.50.300:FF:000183">
    <property type="entry name" value="ABC transporter ATP-binding protein yjjK"/>
    <property type="match status" value="1"/>
</dbReference>
<keyword evidence="7 12" id="KW-0378">Hydrolase</keyword>
<dbReference type="GO" id="GO:0006412">
    <property type="term" value="P:translation"/>
    <property type="evidence" value="ECO:0007669"/>
    <property type="project" value="UniProtKB-KW"/>
</dbReference>
<keyword evidence="15" id="KW-1185">Reference proteome</keyword>
<accession>A0A8D5JNZ7</accession>
<dbReference type="GO" id="GO:0000049">
    <property type="term" value="F:tRNA binding"/>
    <property type="evidence" value="ECO:0007669"/>
    <property type="project" value="UniProtKB-UniRule"/>
</dbReference>
<evidence type="ECO:0000259" key="13">
    <source>
        <dbReference type="PROSITE" id="PS50893"/>
    </source>
</evidence>
<dbReference type="InterPro" id="IPR003439">
    <property type="entry name" value="ABC_transporter-like_ATP-bd"/>
</dbReference>
<feature type="region of interest" description="PtIM" evidence="12">
    <location>
        <begin position="247"/>
        <end position="327"/>
    </location>
</feature>
<dbReference type="KEGG" id="dbk:DGMP_14030"/>
<feature type="binding site" evidence="12">
    <location>
        <begin position="361"/>
        <end position="368"/>
    </location>
    <ligand>
        <name>ATP</name>
        <dbReference type="ChEBI" id="CHEBI:30616"/>
        <label>2</label>
    </ligand>
</feature>
<evidence type="ECO:0000313" key="15">
    <source>
        <dbReference type="Proteomes" id="UP000826725"/>
    </source>
</evidence>
<evidence type="ECO:0000256" key="11">
    <source>
        <dbReference type="ARBA" id="ARBA00022917"/>
    </source>
</evidence>
<organism evidence="14 15">
    <name type="scientific">Desulfomarina profundi</name>
    <dbReference type="NCBI Taxonomy" id="2772557"/>
    <lineage>
        <taxon>Bacteria</taxon>
        <taxon>Pseudomonadati</taxon>
        <taxon>Thermodesulfobacteriota</taxon>
        <taxon>Desulfobulbia</taxon>
        <taxon>Desulfobulbales</taxon>
        <taxon>Desulfobulbaceae</taxon>
        <taxon>Desulfomarina</taxon>
    </lineage>
</organism>
<protein>
    <recommendedName>
        <fullName evidence="12">Energy-dependent translational throttle protein EttA</fullName>
        <ecNumber evidence="12">3.6.1.-</ecNumber>
    </recommendedName>
    <alternativeName>
        <fullName evidence="12">Translational regulatory factor EttA</fullName>
    </alternativeName>
</protein>
<dbReference type="RefSeq" id="WP_228856811.1">
    <property type="nucleotide sequence ID" value="NZ_AP024086.1"/>
</dbReference>
<dbReference type="InterPro" id="IPR022374">
    <property type="entry name" value="EttA"/>
</dbReference>
<keyword evidence="8 12" id="KW-0067">ATP-binding</keyword>
<evidence type="ECO:0000256" key="12">
    <source>
        <dbReference type="HAMAP-Rule" id="MF_00847"/>
    </source>
</evidence>
<dbReference type="GO" id="GO:0019843">
    <property type="term" value="F:rRNA binding"/>
    <property type="evidence" value="ECO:0007669"/>
    <property type="project" value="UniProtKB-UniRule"/>
</dbReference>
<proteinExistence type="inferred from homology"/>
<feature type="domain" description="ABC transporter" evidence="13">
    <location>
        <begin position="10"/>
        <end position="264"/>
    </location>
</feature>
<evidence type="ECO:0000256" key="4">
    <source>
        <dbReference type="ARBA" id="ARBA00022730"/>
    </source>
</evidence>
<dbReference type="HAMAP" id="MF_00847">
    <property type="entry name" value="EttA"/>
    <property type="match status" value="1"/>
</dbReference>
<dbReference type="AlphaFoldDB" id="A0A8D5JNZ7"/>
<comment type="function">
    <text evidence="12">A translation factor that gates the progression of the 70S ribosomal initiation complex (IC, containing tRNA(fMet) in the P-site) into the translation elongation cycle by using a mechanism sensitive to the ATP/ADP ratio. Binds to the 70S ribosome E-site where it modulates the state of the translating ribosome during subunit translocation. ATP hydrolysis probably frees it from the ribosome, which can enter the elongation phase.</text>
</comment>
<dbReference type="SMART" id="SM00382">
    <property type="entry name" value="AAA"/>
    <property type="match status" value="2"/>
</dbReference>
<evidence type="ECO:0000256" key="10">
    <source>
        <dbReference type="ARBA" id="ARBA00022884"/>
    </source>
</evidence>
<feature type="domain" description="ABC transporter" evidence="13">
    <location>
        <begin position="329"/>
        <end position="546"/>
    </location>
</feature>
<keyword evidence="4 12" id="KW-0699">rRNA-binding</keyword>
<dbReference type="GO" id="GO:0005737">
    <property type="term" value="C:cytoplasm"/>
    <property type="evidence" value="ECO:0007669"/>
    <property type="project" value="UniProtKB-SubCell"/>
</dbReference>
<dbReference type="GO" id="GO:0043022">
    <property type="term" value="F:ribosome binding"/>
    <property type="evidence" value="ECO:0007669"/>
    <property type="project" value="UniProtKB-UniRule"/>
</dbReference>
<evidence type="ECO:0000256" key="7">
    <source>
        <dbReference type="ARBA" id="ARBA00022801"/>
    </source>
</evidence>
<gene>
    <name evidence="12" type="primary">ettA</name>
    <name evidence="14" type="ORF">DGMP_14030</name>
</gene>
<keyword evidence="2 12" id="KW-0963">Cytoplasm</keyword>
<evidence type="ECO:0000256" key="5">
    <source>
        <dbReference type="ARBA" id="ARBA00022737"/>
    </source>
</evidence>
<comment type="subunit">
    <text evidence="12">Monomer. Probably contacts ribosomal proteins L1, L5, L33 and S7, the 16S and 23S rRNA and the P-site containing tRNA(fMet).</text>
</comment>
<keyword evidence="5 12" id="KW-0677">Repeat</keyword>
<dbReference type="EMBL" id="AP024086">
    <property type="protein sequence ID" value="BCL60710.1"/>
    <property type="molecule type" value="Genomic_DNA"/>
</dbReference>
<dbReference type="NCBIfam" id="TIGR03719">
    <property type="entry name" value="ABC_ABC_ChvD"/>
    <property type="match status" value="1"/>
</dbReference>
<dbReference type="InterPro" id="IPR017871">
    <property type="entry name" value="ABC_transporter-like_CS"/>
</dbReference>
<dbReference type="PANTHER" id="PTHR43858">
    <property type="entry name" value="ENERGY-DEPENDENT TRANSLATIONAL THROTTLE PROTEIN ETTA"/>
    <property type="match status" value="1"/>
</dbReference>
<dbReference type="Pfam" id="PF12848">
    <property type="entry name" value="ABC_tran_Xtn"/>
    <property type="match status" value="1"/>
</dbReference>
<evidence type="ECO:0000256" key="3">
    <source>
        <dbReference type="ARBA" id="ARBA00022555"/>
    </source>
</evidence>
<dbReference type="PANTHER" id="PTHR43858:SF1">
    <property type="entry name" value="ABC TRANSPORTER-RELATED PROTEIN"/>
    <property type="match status" value="1"/>
</dbReference>
<evidence type="ECO:0000256" key="2">
    <source>
        <dbReference type="ARBA" id="ARBA00022490"/>
    </source>
</evidence>
<dbReference type="NCBIfam" id="NF008775">
    <property type="entry name" value="PRK11819.1"/>
    <property type="match status" value="1"/>
</dbReference>
<dbReference type="InterPro" id="IPR032781">
    <property type="entry name" value="ABC_tran_Xtn"/>
</dbReference>
<dbReference type="EC" id="3.6.1.-" evidence="12"/>
<sequence>MSTDDKKIIYSMIKVNKYYDNKPVLKDISLSYFYGAKIGVLGLNGSGKSTLLRILAGIETEFNGETHLSPGLKVDYLPQEPSLEPEKTVKEIVEEGVRETVDLLNEFNEINEKFAEPMSDQEMQDLIERQGTVQEKLDNLSAWDLDSRLEMAMDALRCPPSETKCGILSGGEQRRVALCRILLKQPDILLLDEPTNHLDAESVAWLEHHLQTYPGTVIAVTHDRYFLDNVAGWILELDRGIGIPWKGNYSSWLEQKEKRLSLEEKRESDRRRTLKRELEWIKMSPKGKRSKSKARISSYEKLLSQETEKLAKDLEIFIPPGPRLGKVVIEAENVSKSFGDRLLVENMNFSLPPGGIVGIIGPNGAGKSTLFKMITGEETPDSGTIRIGETVKLAYADQSRDTLDPESSIWQAISDNQDTVWLGTQEVNSRAYVAKFNFSGSEQQKKVGLLSGGQRNRVHLARTLKEGGNVLLLDEPTNDLDVNTLRALEEALENFGGCGVVISHDRWFLDRIATHILAFEGDSQVVWFEGNYSDYEKDRKARLGAEADRPHRIKYRQLTR</sequence>
<keyword evidence="3 12" id="KW-0820">tRNA-binding</keyword>
<evidence type="ECO:0000256" key="1">
    <source>
        <dbReference type="ARBA" id="ARBA00005868"/>
    </source>
</evidence>
<dbReference type="GO" id="GO:0016887">
    <property type="term" value="F:ATP hydrolysis activity"/>
    <property type="evidence" value="ECO:0007669"/>
    <property type="project" value="UniProtKB-UniRule"/>
</dbReference>
<comment type="subcellular location">
    <subcellularLocation>
        <location evidence="12">Cytoplasm</location>
    </subcellularLocation>
    <text evidence="12">Associates with ribosomes and polysomes.</text>
</comment>
<comment type="catalytic activity">
    <reaction evidence="12">
        <text>ATP + H2O = ADP + phosphate + H(+)</text>
        <dbReference type="Rhea" id="RHEA:13065"/>
        <dbReference type="ChEBI" id="CHEBI:15377"/>
        <dbReference type="ChEBI" id="CHEBI:15378"/>
        <dbReference type="ChEBI" id="CHEBI:30616"/>
        <dbReference type="ChEBI" id="CHEBI:43474"/>
        <dbReference type="ChEBI" id="CHEBI:456216"/>
    </reaction>
</comment>
<reference evidence="14" key="1">
    <citation type="submission" date="2020-09" db="EMBL/GenBank/DDBJ databases">
        <title>Desulfogranum mesoprofundum gen. nov., sp. nov., a novel mesophilic, sulfate-reducing chemolithoautotroph isolated from a deep-sea hydrothermal vent chimney in the Suiyo Seamount.</title>
        <authorList>
            <person name="Hashimoto Y."/>
            <person name="Nakagawa S."/>
        </authorList>
    </citation>
    <scope>NUCLEOTIDE SEQUENCE</scope>
    <source>
        <strain evidence="14">KT2</strain>
    </source>
</reference>
<comment type="domain">
    <text evidence="12">The P-site tRNA interaction motif (PtIM domain) probably interacts with the P-site tRNA(fMet) as well as the 23S rRNA.</text>
</comment>
<dbReference type="Proteomes" id="UP000826725">
    <property type="component" value="Chromosome"/>
</dbReference>
<evidence type="ECO:0000256" key="6">
    <source>
        <dbReference type="ARBA" id="ARBA00022741"/>
    </source>
</evidence>
<dbReference type="FunFam" id="3.40.50.300:FF:000011">
    <property type="entry name" value="Putative ABC transporter ATP-binding component"/>
    <property type="match status" value="1"/>
</dbReference>
<dbReference type="CDD" id="cd03221">
    <property type="entry name" value="ABCF_EF-3"/>
    <property type="match status" value="2"/>
</dbReference>
<dbReference type="PROSITE" id="PS00211">
    <property type="entry name" value="ABC_TRANSPORTER_1"/>
    <property type="match status" value="1"/>
</dbReference>
<keyword evidence="11 12" id="KW-0648">Protein biosynthesis</keyword>
<comment type="domain">
    <text evidence="12">The arm domain is inserted in the first ABC transporter domain. Probably contacts ribosomal protein L1.</text>
</comment>
<dbReference type="GO" id="GO:0045900">
    <property type="term" value="P:negative regulation of translational elongation"/>
    <property type="evidence" value="ECO:0007669"/>
    <property type="project" value="UniProtKB-UniRule"/>
</dbReference>
<comment type="caution">
    <text evidence="12">Lacks conserved residue(s) required for the propagation of feature annotation.</text>
</comment>
<keyword evidence="10 12" id="KW-0694">RNA-binding</keyword>
<dbReference type="InterPro" id="IPR003593">
    <property type="entry name" value="AAA+_ATPase"/>
</dbReference>
<comment type="similarity">
    <text evidence="1 12">Belongs to the ABC transporter superfamily. ABCF family. Translational throttle EttA subfamily.</text>
</comment>
<evidence type="ECO:0000256" key="9">
    <source>
        <dbReference type="ARBA" id="ARBA00022845"/>
    </source>
</evidence>
<evidence type="ECO:0000313" key="14">
    <source>
        <dbReference type="EMBL" id="BCL60710.1"/>
    </source>
</evidence>
<dbReference type="GO" id="GO:0005524">
    <property type="term" value="F:ATP binding"/>
    <property type="evidence" value="ECO:0007669"/>
    <property type="project" value="UniProtKB-UniRule"/>
</dbReference>
<dbReference type="Pfam" id="PF00005">
    <property type="entry name" value="ABC_tran"/>
    <property type="match status" value="2"/>
</dbReference>
<dbReference type="PROSITE" id="PS50893">
    <property type="entry name" value="ABC_TRANSPORTER_2"/>
    <property type="match status" value="2"/>
</dbReference>
<keyword evidence="9 12" id="KW-0810">Translation regulation</keyword>
<name>A0A8D5JNZ7_9BACT</name>
<keyword evidence="6 12" id="KW-0547">Nucleotide-binding</keyword>
<evidence type="ECO:0000256" key="8">
    <source>
        <dbReference type="ARBA" id="ARBA00022840"/>
    </source>
</evidence>